<keyword evidence="3" id="KW-0732">Signal</keyword>
<feature type="compositionally biased region" description="Basic and acidic residues" evidence="1">
    <location>
        <begin position="288"/>
        <end position="308"/>
    </location>
</feature>
<feature type="region of interest" description="Disordered" evidence="1">
    <location>
        <begin position="288"/>
        <end position="329"/>
    </location>
</feature>
<keyword evidence="4" id="KW-1185">Reference proteome</keyword>
<name>A0A6P7U0B6_9MOLL</name>
<evidence type="ECO:0000313" key="4">
    <source>
        <dbReference type="Proteomes" id="UP000515154"/>
    </source>
</evidence>
<dbReference type="Proteomes" id="UP000515154">
    <property type="component" value="Unplaced"/>
</dbReference>
<feature type="compositionally biased region" description="Polar residues" evidence="1">
    <location>
        <begin position="499"/>
        <end position="520"/>
    </location>
</feature>
<feature type="region of interest" description="Disordered" evidence="1">
    <location>
        <begin position="499"/>
        <end position="527"/>
    </location>
</feature>
<proteinExistence type="predicted"/>
<evidence type="ECO:0000256" key="1">
    <source>
        <dbReference type="SAM" id="MobiDB-lite"/>
    </source>
</evidence>
<dbReference type="RefSeq" id="XP_029655655.1">
    <property type="nucleotide sequence ID" value="XM_029799795.2"/>
</dbReference>
<gene>
    <name evidence="5" type="primary">LOC115229443</name>
</gene>
<feature type="region of interest" description="Disordered" evidence="1">
    <location>
        <begin position="423"/>
        <end position="442"/>
    </location>
</feature>
<organism evidence="4 5">
    <name type="scientific">Octopus sinensis</name>
    <name type="common">East Asian common octopus</name>
    <dbReference type="NCBI Taxonomy" id="2607531"/>
    <lineage>
        <taxon>Eukaryota</taxon>
        <taxon>Metazoa</taxon>
        <taxon>Spiralia</taxon>
        <taxon>Lophotrochozoa</taxon>
        <taxon>Mollusca</taxon>
        <taxon>Cephalopoda</taxon>
        <taxon>Coleoidea</taxon>
        <taxon>Octopodiformes</taxon>
        <taxon>Octopoda</taxon>
        <taxon>Incirrata</taxon>
        <taxon>Octopodidae</taxon>
        <taxon>Octopus</taxon>
    </lineage>
</organism>
<evidence type="ECO:0000256" key="2">
    <source>
        <dbReference type="SAM" id="Phobius"/>
    </source>
</evidence>
<keyword evidence="2" id="KW-0472">Membrane</keyword>
<keyword evidence="2" id="KW-1133">Transmembrane helix</keyword>
<evidence type="ECO:0000313" key="5">
    <source>
        <dbReference type="RefSeq" id="XP_029655655.1"/>
    </source>
</evidence>
<keyword evidence="2" id="KW-0812">Transmembrane</keyword>
<dbReference type="KEGG" id="osn:115229443"/>
<protein>
    <submittedName>
        <fullName evidence="5">Uncharacterized protein LOC115229443</fullName>
    </submittedName>
</protein>
<feature type="chain" id="PRO_5028198911" evidence="3">
    <location>
        <begin position="30"/>
        <end position="686"/>
    </location>
</feature>
<reference evidence="5" key="1">
    <citation type="submission" date="2025-08" db="UniProtKB">
        <authorList>
            <consortium name="RefSeq"/>
        </authorList>
    </citation>
    <scope>IDENTIFICATION</scope>
</reference>
<feature type="region of interest" description="Disordered" evidence="1">
    <location>
        <begin position="549"/>
        <end position="570"/>
    </location>
</feature>
<sequence length="686" mass="77408">MARKQYHIPKVFPPFIAILFVVFTNGVQTEMESLYKTVCSHHKLVITCPYYHKIAIKRLYYGIKPNAVCNNRSLITTGRLPMCCRGGPQDCIVLDTSQYSNYTIYCSGYRTCDRKVAAVKSLSTCSKPNQETHYQQVVYHCVQESNIIPFCSSGKKRGKTVFIGNKNYPESITGGVHECHCQVYSGFGSRVTLHAVDITISSSRESVCQKGLKISDVHGEEIQIGCGYKGLYGFRTIYQKGANNLTVTLYSLSEDSRGYVWLQARAMEKEDYVIVECHEDGVVVPQPKDKYPLLDKNDGFDSSGDKPGTEPTSSVATIREGKSENDDEGNEEISLTKLVYAIGGAAAAILLILVLALIGIVLYCRRVKRRKRRLSQLQKSSVFNPSKLENKQDPYNYNEDHYISIRRSPLRVSTYSTLQAVTKKKTPNSFDRRHSDQNGELSNHYLNDFEMTNIPEETSVDRIGSLARKSTKIPKYEMSSCQEADTLPGNSHYANITFSAPPSEQNTLRRNKNSFSSQPACDNEKLEFLPPPLESFLSDDDKDMYYPTSHNTPPISPMTVDNYDSSNSSRQGEYYKTPVVHPIYDTVSEDQNFLPSPTFQNDNYLIRENLPAANADLTYDLNVENGNIPQGNFLEPNHYKIPRQTSSNSNFIFPPPPSPTDFNEDLYNSNVYCEMQLGSDKNDNYN</sequence>
<dbReference type="CDD" id="cd22823">
    <property type="entry name" value="Gal_Rha_Lectin"/>
    <property type="match status" value="1"/>
</dbReference>
<dbReference type="AlphaFoldDB" id="A0A6P7U0B6"/>
<feature type="signal peptide" evidence="3">
    <location>
        <begin position="1"/>
        <end position="29"/>
    </location>
</feature>
<feature type="transmembrane region" description="Helical" evidence="2">
    <location>
        <begin position="338"/>
        <end position="364"/>
    </location>
</feature>
<accession>A0A6P7U0B6</accession>
<evidence type="ECO:0000256" key="3">
    <source>
        <dbReference type="SAM" id="SignalP"/>
    </source>
</evidence>